<dbReference type="OrthoDB" id="2627934at2"/>
<dbReference type="Proteomes" id="UP000198558">
    <property type="component" value="Unassembled WGS sequence"/>
</dbReference>
<organism evidence="1 2">
    <name type="scientific">Thomasclavelia cocleata</name>
    <dbReference type="NCBI Taxonomy" id="69824"/>
    <lineage>
        <taxon>Bacteria</taxon>
        <taxon>Bacillati</taxon>
        <taxon>Bacillota</taxon>
        <taxon>Erysipelotrichia</taxon>
        <taxon>Erysipelotrichales</taxon>
        <taxon>Coprobacillaceae</taxon>
        <taxon>Thomasclavelia</taxon>
    </lineage>
</organism>
<sequence>MQKKCIVCGKIFNSKNGVITCSHECYLVRKREHYARGNFTRYSGQKKTKKCPVCKKIFYIEKKHLIYCSVECREIATKEKKKKYFKNYYEDNKGKIIERVKRNNKKTI</sequence>
<gene>
    <name evidence="1" type="ORF">SAMN04489758_101190</name>
</gene>
<name>A0A1I0BMS0_9FIRM</name>
<evidence type="ECO:0000313" key="2">
    <source>
        <dbReference type="Proteomes" id="UP000198558"/>
    </source>
</evidence>
<reference evidence="2" key="1">
    <citation type="submission" date="2016-10" db="EMBL/GenBank/DDBJ databases">
        <authorList>
            <person name="Varghese N."/>
            <person name="Submissions S."/>
        </authorList>
    </citation>
    <scope>NUCLEOTIDE SEQUENCE [LARGE SCALE GENOMIC DNA]</scope>
    <source>
        <strain evidence="2">DSM 1551</strain>
    </source>
</reference>
<protein>
    <submittedName>
        <fullName evidence="1">Uncharacterized protein</fullName>
    </submittedName>
</protein>
<dbReference type="RefSeq" id="WP_092351552.1">
    <property type="nucleotide sequence ID" value="NZ_FOIN01000001.1"/>
</dbReference>
<dbReference type="GeneID" id="78287232"/>
<dbReference type="EMBL" id="FOIN01000001">
    <property type="protein sequence ID" value="SET08257.1"/>
    <property type="molecule type" value="Genomic_DNA"/>
</dbReference>
<accession>A0A1I0BMS0</accession>
<dbReference type="AlphaFoldDB" id="A0A1I0BMS0"/>
<keyword evidence="2" id="KW-1185">Reference proteome</keyword>
<proteinExistence type="predicted"/>
<evidence type="ECO:0000313" key="1">
    <source>
        <dbReference type="EMBL" id="SET08257.1"/>
    </source>
</evidence>